<dbReference type="Pfam" id="PF00583">
    <property type="entry name" value="Acetyltransf_1"/>
    <property type="match status" value="1"/>
</dbReference>
<keyword evidence="6" id="KW-1185">Reference proteome</keyword>
<organism evidence="5 7">
    <name type="scientific">Pseudomonas aylmerensis</name>
    <dbReference type="NCBI Taxonomy" id="1869229"/>
    <lineage>
        <taxon>Bacteria</taxon>
        <taxon>Pseudomonadati</taxon>
        <taxon>Pseudomonadota</taxon>
        <taxon>Gammaproteobacteria</taxon>
        <taxon>Pseudomonadales</taxon>
        <taxon>Pseudomonadaceae</taxon>
        <taxon>Pseudomonas</taxon>
    </lineage>
</organism>
<keyword evidence="1 5" id="KW-0808">Transferase</keyword>
<comment type="caution">
    <text evidence="5">The sequence shown here is derived from an EMBL/GenBank/DDBJ whole genome shotgun (WGS) entry which is preliminary data.</text>
</comment>
<reference evidence="5 7" key="2">
    <citation type="submission" date="2018-03" db="EMBL/GenBank/DDBJ databases">
        <title>Diversity of bacteria associated with corn roots inoculated with woodland soils in Canada, and Description of Pseudomonas aylmerense sp. nov.</title>
        <authorList>
            <person name="Tambong J.T."/>
            <person name="Xu R."/>
            <person name="Tchagang C."/>
        </authorList>
    </citation>
    <scope>NUCLEOTIDE SEQUENCE [LARGE SCALE GENOMIC DNA]</scope>
    <source>
        <strain evidence="5 7">S1E44</strain>
    </source>
</reference>
<evidence type="ECO:0000256" key="1">
    <source>
        <dbReference type="ARBA" id="ARBA00022679"/>
    </source>
</evidence>
<sequence length="176" mass="19327">MLTIRQATQADLDALREVGCETYRQHFSAIWSPAGLQAFLDQDFSTSALSRSLAQPDQHAWFIAADDSGHLVGFAKVNRSTPAPVTGGPGAELQKIYFLTSAAGRGYGKQLLQFIRQWALQRGERLLWLDVLKSNANARRFYAASGFQEVAEIPFSTDLAEIGMVVMALELTSSES</sequence>
<evidence type="ECO:0000313" key="7">
    <source>
        <dbReference type="Proteomes" id="UP000240571"/>
    </source>
</evidence>
<accession>A0A2T4G1P8</accession>
<gene>
    <name evidence="4" type="ORF">BBG20_25200</name>
    <name evidence="5" type="ORF">C9382_11725</name>
</gene>
<dbReference type="InterPro" id="IPR016181">
    <property type="entry name" value="Acyl_CoA_acyltransferase"/>
</dbReference>
<dbReference type="EMBL" id="PYWW01000026">
    <property type="protein sequence ID" value="PTC29583.1"/>
    <property type="molecule type" value="Genomic_DNA"/>
</dbReference>
<dbReference type="InterPro" id="IPR050832">
    <property type="entry name" value="Bact_Acetyltransf"/>
</dbReference>
<dbReference type="Gene3D" id="3.40.630.30">
    <property type="match status" value="1"/>
</dbReference>
<dbReference type="Proteomes" id="UP000095081">
    <property type="component" value="Unassembled WGS sequence"/>
</dbReference>
<dbReference type="AlphaFoldDB" id="A0A2T4G1P8"/>
<dbReference type="RefSeq" id="WP_065908263.1">
    <property type="nucleotide sequence ID" value="NZ_MAUE01000041.1"/>
</dbReference>
<evidence type="ECO:0000313" key="6">
    <source>
        <dbReference type="Proteomes" id="UP000095081"/>
    </source>
</evidence>
<dbReference type="PANTHER" id="PTHR43877:SF2">
    <property type="entry name" value="AMINOALKYLPHOSPHONATE N-ACETYLTRANSFERASE-RELATED"/>
    <property type="match status" value="1"/>
</dbReference>
<evidence type="ECO:0000256" key="2">
    <source>
        <dbReference type="ARBA" id="ARBA00023315"/>
    </source>
</evidence>
<dbReference type="SUPFAM" id="SSF55729">
    <property type="entry name" value="Acyl-CoA N-acyltransferases (Nat)"/>
    <property type="match status" value="1"/>
</dbReference>
<proteinExistence type="predicted"/>
<dbReference type="CDD" id="cd04301">
    <property type="entry name" value="NAT_SF"/>
    <property type="match status" value="1"/>
</dbReference>
<dbReference type="PANTHER" id="PTHR43877">
    <property type="entry name" value="AMINOALKYLPHOSPHONATE N-ACETYLTRANSFERASE-RELATED-RELATED"/>
    <property type="match status" value="1"/>
</dbReference>
<dbReference type="Proteomes" id="UP000240571">
    <property type="component" value="Unassembled WGS sequence"/>
</dbReference>
<evidence type="ECO:0000259" key="3">
    <source>
        <dbReference type="PROSITE" id="PS51186"/>
    </source>
</evidence>
<dbReference type="EMBL" id="MAUE01000041">
    <property type="protein sequence ID" value="OCW20936.1"/>
    <property type="molecule type" value="Genomic_DNA"/>
</dbReference>
<dbReference type="PROSITE" id="PS51186">
    <property type="entry name" value="GNAT"/>
    <property type="match status" value="1"/>
</dbReference>
<evidence type="ECO:0000313" key="5">
    <source>
        <dbReference type="EMBL" id="PTC29583.1"/>
    </source>
</evidence>
<name>A0A2T4G1P8_9PSED</name>
<dbReference type="GO" id="GO:0016747">
    <property type="term" value="F:acyltransferase activity, transferring groups other than amino-acyl groups"/>
    <property type="evidence" value="ECO:0007669"/>
    <property type="project" value="InterPro"/>
</dbReference>
<keyword evidence="2" id="KW-0012">Acyltransferase</keyword>
<dbReference type="OrthoDB" id="143110at2"/>
<reference evidence="4 6" key="1">
    <citation type="submission" date="2016-06" db="EMBL/GenBank/DDBJ databases">
        <title>Draft genome sequence of Pseudomonas sp. S1E40, a novel strain antagonistic activity to fungal plant pathogen.</title>
        <authorList>
            <person name="Tambong J.T."/>
            <person name="Tchagang C."/>
            <person name="Xu R."/>
        </authorList>
    </citation>
    <scope>NUCLEOTIDE SEQUENCE [LARGE SCALE GENOMIC DNA]</scope>
    <source>
        <strain evidence="4 6">S1E40</strain>
    </source>
</reference>
<protein>
    <submittedName>
        <fullName evidence="4">GNAT family acetyltransferase</fullName>
    </submittedName>
    <submittedName>
        <fullName evidence="5">N-acetyltransferase</fullName>
    </submittedName>
</protein>
<dbReference type="InterPro" id="IPR000182">
    <property type="entry name" value="GNAT_dom"/>
</dbReference>
<evidence type="ECO:0000313" key="4">
    <source>
        <dbReference type="EMBL" id="OCW20936.1"/>
    </source>
</evidence>
<feature type="domain" description="N-acetyltransferase" evidence="3">
    <location>
        <begin position="2"/>
        <end position="172"/>
    </location>
</feature>